<dbReference type="InterPro" id="IPR017881">
    <property type="entry name" value="NirD"/>
</dbReference>
<gene>
    <name evidence="8" type="primary">nirD</name>
    <name evidence="8" type="ORF">FN961_12335</name>
</gene>
<keyword evidence="6" id="KW-0534">Nitrate assimilation</keyword>
<dbReference type="InterPro" id="IPR012748">
    <property type="entry name" value="Rieske-like_NirD"/>
</dbReference>
<evidence type="ECO:0000313" key="8">
    <source>
        <dbReference type="EMBL" id="TRY14113.1"/>
    </source>
</evidence>
<evidence type="ECO:0000313" key="9">
    <source>
        <dbReference type="Proteomes" id="UP000318126"/>
    </source>
</evidence>
<dbReference type="GO" id="GO:0051537">
    <property type="term" value="F:2 iron, 2 sulfur cluster binding"/>
    <property type="evidence" value="ECO:0007669"/>
    <property type="project" value="UniProtKB-KW"/>
</dbReference>
<dbReference type="Pfam" id="PF13806">
    <property type="entry name" value="Rieske_2"/>
    <property type="match status" value="1"/>
</dbReference>
<keyword evidence="4" id="KW-0408">Iron</keyword>
<dbReference type="AlphaFoldDB" id="A0A553JNU7"/>
<keyword evidence="1" id="KW-0001">2Fe-2S</keyword>
<dbReference type="OrthoDB" id="516687at2"/>
<evidence type="ECO:0000256" key="4">
    <source>
        <dbReference type="ARBA" id="ARBA00023004"/>
    </source>
</evidence>
<dbReference type="Gene3D" id="2.102.10.10">
    <property type="entry name" value="Rieske [2Fe-2S] iron-sulphur domain"/>
    <property type="match status" value="1"/>
</dbReference>
<evidence type="ECO:0000256" key="5">
    <source>
        <dbReference type="ARBA" id="ARBA00023014"/>
    </source>
</evidence>
<accession>A0A553JNU7</accession>
<organism evidence="8 9">
    <name type="scientific">Shewanella hanedai</name>
    <name type="common">Alteromonas hanedai</name>
    <dbReference type="NCBI Taxonomy" id="25"/>
    <lineage>
        <taxon>Bacteria</taxon>
        <taxon>Pseudomonadati</taxon>
        <taxon>Pseudomonadota</taxon>
        <taxon>Gammaproteobacteria</taxon>
        <taxon>Alteromonadales</taxon>
        <taxon>Shewanellaceae</taxon>
        <taxon>Shewanella</taxon>
    </lineage>
</organism>
<keyword evidence="3" id="KW-0560">Oxidoreductase</keyword>
<comment type="caution">
    <text evidence="8">The sequence shown here is derived from an EMBL/GenBank/DDBJ whole genome shotgun (WGS) entry which is preliminary data.</text>
</comment>
<keyword evidence="5" id="KW-0411">Iron-sulfur</keyword>
<dbReference type="Proteomes" id="UP000318126">
    <property type="component" value="Unassembled WGS sequence"/>
</dbReference>
<feature type="domain" description="Rieske" evidence="7">
    <location>
        <begin position="3"/>
        <end position="104"/>
    </location>
</feature>
<dbReference type="InterPro" id="IPR036922">
    <property type="entry name" value="Rieske_2Fe-2S_sf"/>
</dbReference>
<proteinExistence type="predicted"/>
<dbReference type="InterPro" id="IPR017941">
    <property type="entry name" value="Rieske_2Fe-2S"/>
</dbReference>
<dbReference type="PROSITE" id="PS51300">
    <property type="entry name" value="NIRD"/>
    <property type="match status" value="1"/>
</dbReference>
<dbReference type="GO" id="GO:0042128">
    <property type="term" value="P:nitrate assimilation"/>
    <property type="evidence" value="ECO:0007669"/>
    <property type="project" value="UniProtKB-KW"/>
</dbReference>
<dbReference type="GO" id="GO:0046872">
    <property type="term" value="F:metal ion binding"/>
    <property type="evidence" value="ECO:0007669"/>
    <property type="project" value="UniProtKB-KW"/>
</dbReference>
<dbReference type="PROSITE" id="PS51296">
    <property type="entry name" value="RIESKE"/>
    <property type="match status" value="1"/>
</dbReference>
<reference evidence="9" key="1">
    <citation type="submission" date="2019-07" db="EMBL/GenBank/DDBJ databases">
        <title>Shewanella sp. YLB-08 draft genomic sequence.</title>
        <authorList>
            <person name="Yu L."/>
        </authorList>
    </citation>
    <scope>NUCLEOTIDE SEQUENCE [LARGE SCALE GENOMIC DNA]</scope>
    <source>
        <strain evidence="9">JCM 20706</strain>
    </source>
</reference>
<keyword evidence="2" id="KW-0479">Metal-binding</keyword>
<dbReference type="CDD" id="cd03529">
    <property type="entry name" value="Rieske_NirD"/>
    <property type="match status" value="1"/>
</dbReference>
<sequence>MSWINICDEKALPSFGGIAAWIENRAIAIFNLKEQGLFAICNTDPATGVSLLSRGLICELEGDIFVASPLHKQHYSLTNGQCIEDANLSVLLYRVRCENGRVWVQPTSEAIDSLSSGS</sequence>
<dbReference type="RefSeq" id="WP_144040477.1">
    <property type="nucleotide sequence ID" value="NZ_BMPL01000013.1"/>
</dbReference>
<keyword evidence="9" id="KW-1185">Reference proteome</keyword>
<evidence type="ECO:0000256" key="3">
    <source>
        <dbReference type="ARBA" id="ARBA00023002"/>
    </source>
</evidence>
<evidence type="ECO:0000256" key="6">
    <source>
        <dbReference type="ARBA" id="ARBA00023063"/>
    </source>
</evidence>
<dbReference type="GO" id="GO:0008942">
    <property type="term" value="F:nitrite reductase [NAD(P)H] activity"/>
    <property type="evidence" value="ECO:0007669"/>
    <property type="project" value="InterPro"/>
</dbReference>
<name>A0A553JNU7_SHEHA</name>
<dbReference type="NCBIfam" id="TIGR02378">
    <property type="entry name" value="nirD_assim_sml"/>
    <property type="match status" value="1"/>
</dbReference>
<dbReference type="SUPFAM" id="SSF50022">
    <property type="entry name" value="ISP domain"/>
    <property type="match status" value="1"/>
</dbReference>
<evidence type="ECO:0000256" key="2">
    <source>
        <dbReference type="ARBA" id="ARBA00022723"/>
    </source>
</evidence>
<dbReference type="PANTHER" id="PTHR40562">
    <property type="match status" value="1"/>
</dbReference>
<evidence type="ECO:0000256" key="1">
    <source>
        <dbReference type="ARBA" id="ARBA00022714"/>
    </source>
</evidence>
<dbReference type="PANTHER" id="PTHR40562:SF1">
    <property type="entry name" value="NITRITE REDUCTASE (NADH) SMALL SUBUNIT"/>
    <property type="match status" value="1"/>
</dbReference>
<protein>
    <submittedName>
        <fullName evidence="8">Nitrite reductase small subunit NirD</fullName>
    </submittedName>
</protein>
<dbReference type="EMBL" id="VKGK01000013">
    <property type="protein sequence ID" value="TRY14113.1"/>
    <property type="molecule type" value="Genomic_DNA"/>
</dbReference>
<evidence type="ECO:0000259" key="7">
    <source>
        <dbReference type="PROSITE" id="PS51296"/>
    </source>
</evidence>